<dbReference type="Proteomes" id="UP000424462">
    <property type="component" value="Chromosome"/>
</dbReference>
<dbReference type="KEGG" id="cok:COCCU_13055"/>
<evidence type="ECO:0000313" key="2">
    <source>
        <dbReference type="EMBL" id="QGU08510.1"/>
    </source>
</evidence>
<accession>A0A6B8WEU7</accession>
<name>A0A6B8WEU7_9CORY</name>
<keyword evidence="1" id="KW-1133">Transmembrane helix</keyword>
<proteinExistence type="predicted"/>
<evidence type="ECO:0000313" key="3">
    <source>
        <dbReference type="Proteomes" id="UP000424462"/>
    </source>
</evidence>
<reference evidence="2 3" key="1">
    <citation type="submission" date="2019-11" db="EMBL/GenBank/DDBJ databases">
        <title>Complete genome sequence of Corynebacterium kalinowskii 1959, a novel Corynebacterium species isolated from soil of a small paddock in Vilsendorf, Germany.</title>
        <authorList>
            <person name="Schaffert L."/>
            <person name="Ruwe M."/>
            <person name="Milse J."/>
            <person name="Hanuschka K."/>
            <person name="Ortseifen V."/>
            <person name="Droste J."/>
            <person name="Brandt D."/>
            <person name="Schlueter L."/>
            <person name="Kutter Y."/>
            <person name="Vinke S."/>
            <person name="Viehoefer P."/>
            <person name="Jacob L."/>
            <person name="Luebke N.-C."/>
            <person name="Schulte-Berndt E."/>
            <person name="Hain C."/>
            <person name="Linder M."/>
            <person name="Schmidt P."/>
            <person name="Wollenschlaeger L."/>
            <person name="Luttermann T."/>
            <person name="Thieme E."/>
            <person name="Hassa J."/>
            <person name="Haak M."/>
            <person name="Wittchen M."/>
            <person name="Mentz A."/>
            <person name="Persicke M."/>
            <person name="Busche T."/>
            <person name="Ruckert C."/>
        </authorList>
    </citation>
    <scope>NUCLEOTIDE SEQUENCE [LARGE SCALE GENOMIC DNA]</scope>
    <source>
        <strain evidence="2 3">2039</strain>
    </source>
</reference>
<protein>
    <submittedName>
        <fullName evidence="2">Uncharacterized protein</fullName>
    </submittedName>
</protein>
<sequence>MAPVPAIFLAAADWAQARPFGCVVGQSLREILSGLTGPPRVTACTFSAVLPLDLPGAIAVHAPWPVTQSGVDLCFLIHPGPLPARARARIAAGPLTFIHLQDAAELSGSRISQKMLLDARARALAGELQALALRHPALAGELGELAALGPGIREPERKRVAVIGPDAGACGAVRDLLANFEVLDSAEVDAVVAVAPAVGWDASDSRTLSDAFHRVGRLLSTAPLPAGAPDGAVVVRSPTEIPGMLQRLLAHPAVTARPELLPGGGRRALAVLRQREGQRFEFELSECTQTSQFRELAQRRGLGPIPAPGVRHVLEPLVFGVLAAGAVARLGWPLSPVVGMVAGTLAGGISAVLRWRSGERRRMRELSLELRRRWGMPDITSGESGTPGGWIRRELSMSE</sequence>
<evidence type="ECO:0000256" key="1">
    <source>
        <dbReference type="SAM" id="Phobius"/>
    </source>
</evidence>
<keyword evidence="1" id="KW-0812">Transmembrane</keyword>
<keyword evidence="3" id="KW-1185">Reference proteome</keyword>
<keyword evidence="1" id="KW-0472">Membrane</keyword>
<gene>
    <name evidence="2" type="ORF">COCCU_13055</name>
</gene>
<dbReference type="AlphaFoldDB" id="A0A6B8WEU7"/>
<dbReference type="RefSeq" id="WP_156232096.1">
    <property type="nucleotide sequence ID" value="NZ_CP046455.1"/>
</dbReference>
<feature type="transmembrane region" description="Helical" evidence="1">
    <location>
        <begin position="337"/>
        <end position="355"/>
    </location>
</feature>
<organism evidence="2 3">
    <name type="scientific">Corynebacterium occultum</name>
    <dbReference type="NCBI Taxonomy" id="2675219"/>
    <lineage>
        <taxon>Bacteria</taxon>
        <taxon>Bacillati</taxon>
        <taxon>Actinomycetota</taxon>
        <taxon>Actinomycetes</taxon>
        <taxon>Mycobacteriales</taxon>
        <taxon>Corynebacteriaceae</taxon>
        <taxon>Corynebacterium</taxon>
    </lineage>
</organism>
<dbReference type="EMBL" id="CP046455">
    <property type="protein sequence ID" value="QGU08510.1"/>
    <property type="molecule type" value="Genomic_DNA"/>
</dbReference>